<name>A0A4Y2G6J4_ARAVE</name>
<reference evidence="1 2" key="1">
    <citation type="journal article" date="2019" name="Sci. Rep.">
        <title>Orb-weaving spider Araneus ventricosus genome elucidates the spidroin gene catalogue.</title>
        <authorList>
            <person name="Kono N."/>
            <person name="Nakamura H."/>
            <person name="Ohtoshi R."/>
            <person name="Moran D.A.P."/>
            <person name="Shinohara A."/>
            <person name="Yoshida Y."/>
            <person name="Fujiwara M."/>
            <person name="Mori M."/>
            <person name="Tomita M."/>
            <person name="Arakawa K."/>
        </authorList>
    </citation>
    <scope>NUCLEOTIDE SEQUENCE [LARGE SCALE GENOMIC DNA]</scope>
</reference>
<proteinExistence type="predicted"/>
<gene>
    <name evidence="1" type="ORF">AVEN_72504_1</name>
</gene>
<dbReference type="OrthoDB" id="6455935at2759"/>
<evidence type="ECO:0000313" key="2">
    <source>
        <dbReference type="Proteomes" id="UP000499080"/>
    </source>
</evidence>
<keyword evidence="2" id="KW-1185">Reference proteome</keyword>
<comment type="caution">
    <text evidence="1">The sequence shown here is derived from an EMBL/GenBank/DDBJ whole genome shotgun (WGS) entry which is preliminary data.</text>
</comment>
<dbReference type="EMBL" id="BGPR01001207">
    <property type="protein sequence ID" value="GBM48239.1"/>
    <property type="molecule type" value="Genomic_DNA"/>
</dbReference>
<organism evidence="1 2">
    <name type="scientific">Araneus ventricosus</name>
    <name type="common">Orbweaver spider</name>
    <name type="synonym">Epeira ventricosa</name>
    <dbReference type="NCBI Taxonomy" id="182803"/>
    <lineage>
        <taxon>Eukaryota</taxon>
        <taxon>Metazoa</taxon>
        <taxon>Ecdysozoa</taxon>
        <taxon>Arthropoda</taxon>
        <taxon>Chelicerata</taxon>
        <taxon>Arachnida</taxon>
        <taxon>Araneae</taxon>
        <taxon>Araneomorphae</taxon>
        <taxon>Entelegynae</taxon>
        <taxon>Araneoidea</taxon>
        <taxon>Araneidae</taxon>
        <taxon>Araneus</taxon>
    </lineage>
</organism>
<evidence type="ECO:0000313" key="1">
    <source>
        <dbReference type="EMBL" id="GBM48239.1"/>
    </source>
</evidence>
<sequence length="164" mass="17855">MPQGCGVLDPVVSLICSRKHGRPFLVKAHVGIPGNESDDQPAKLAIASGEELFIPAPYSHIKHLLNNYILEKWNEIRNSNDSALEIRLRCYIKQEGSALPSAASGELFASEISSIHRAQLNSTWKVPPAHEWYAGNGPDLSLQSEGTRSAQTALSRLRSGLSEA</sequence>
<accession>A0A4Y2G6J4</accession>
<dbReference type="Proteomes" id="UP000499080">
    <property type="component" value="Unassembled WGS sequence"/>
</dbReference>
<evidence type="ECO:0008006" key="3">
    <source>
        <dbReference type="Google" id="ProtNLM"/>
    </source>
</evidence>
<dbReference type="AlphaFoldDB" id="A0A4Y2G6J4"/>
<protein>
    <recommendedName>
        <fullName evidence="3">RNase H type-1 domain-containing protein</fullName>
    </recommendedName>
</protein>